<dbReference type="InterPro" id="IPR036156">
    <property type="entry name" value="Beta-gal/glucu_dom_sf"/>
</dbReference>
<feature type="domain" description="Glycosyl hydrolases family 2 sugar binding" evidence="5">
    <location>
        <begin position="74"/>
        <end position="141"/>
    </location>
</feature>
<dbReference type="Proteomes" id="UP001500064">
    <property type="component" value="Unassembled WGS sequence"/>
</dbReference>
<dbReference type="InterPro" id="IPR008979">
    <property type="entry name" value="Galactose-bd-like_sf"/>
</dbReference>
<comment type="caution">
    <text evidence="6">The sequence shown here is derived from an EMBL/GenBank/DDBJ whole genome shotgun (WGS) entry which is preliminary data.</text>
</comment>
<proteinExistence type="inferred from homology"/>
<evidence type="ECO:0000313" key="6">
    <source>
        <dbReference type="EMBL" id="GAA1687537.1"/>
    </source>
</evidence>
<name>A0ABN2HH07_9ACTN</name>
<dbReference type="RefSeq" id="WP_346114241.1">
    <property type="nucleotide sequence ID" value="NZ_BAAAMU010000155.1"/>
</dbReference>
<accession>A0ABN2HH07</accession>
<evidence type="ECO:0000256" key="1">
    <source>
        <dbReference type="ARBA" id="ARBA00007401"/>
    </source>
</evidence>
<evidence type="ECO:0000313" key="7">
    <source>
        <dbReference type="Proteomes" id="UP001500064"/>
    </source>
</evidence>
<protein>
    <submittedName>
        <fullName evidence="6">Glycoside hydrolase family 2</fullName>
    </submittedName>
</protein>
<reference evidence="6 7" key="1">
    <citation type="journal article" date="2019" name="Int. J. Syst. Evol. Microbiol.">
        <title>The Global Catalogue of Microorganisms (GCM) 10K type strain sequencing project: providing services to taxonomists for standard genome sequencing and annotation.</title>
        <authorList>
            <consortium name="The Broad Institute Genomics Platform"/>
            <consortium name="The Broad Institute Genome Sequencing Center for Infectious Disease"/>
            <person name="Wu L."/>
            <person name="Ma J."/>
        </authorList>
    </citation>
    <scope>NUCLEOTIDE SEQUENCE [LARGE SCALE GENOMIC DNA]</scope>
    <source>
        <strain evidence="6 7">JCM 13929</strain>
    </source>
</reference>
<dbReference type="Gene3D" id="3.20.20.80">
    <property type="entry name" value="Glycosidases"/>
    <property type="match status" value="1"/>
</dbReference>
<feature type="domain" description="Glycoside hydrolase family 2 immunoglobulin-like beta-sandwich" evidence="4">
    <location>
        <begin position="185"/>
        <end position="286"/>
    </location>
</feature>
<dbReference type="PANTHER" id="PTHR42732">
    <property type="entry name" value="BETA-GALACTOSIDASE"/>
    <property type="match status" value="1"/>
</dbReference>
<dbReference type="PANTHER" id="PTHR42732:SF3">
    <property type="entry name" value="HYDROLASE"/>
    <property type="match status" value="1"/>
</dbReference>
<keyword evidence="2 6" id="KW-0378">Hydrolase</keyword>
<dbReference type="EMBL" id="BAAAMU010000155">
    <property type="protein sequence ID" value="GAA1687537.1"/>
    <property type="molecule type" value="Genomic_DNA"/>
</dbReference>
<organism evidence="6 7">
    <name type="scientific">Nonomuraea maheshkhaliensis</name>
    <dbReference type="NCBI Taxonomy" id="419590"/>
    <lineage>
        <taxon>Bacteria</taxon>
        <taxon>Bacillati</taxon>
        <taxon>Actinomycetota</taxon>
        <taxon>Actinomycetes</taxon>
        <taxon>Streptosporangiales</taxon>
        <taxon>Streptosporangiaceae</taxon>
        <taxon>Nonomuraea</taxon>
    </lineage>
</organism>
<keyword evidence="3" id="KW-0326">Glycosidase</keyword>
<dbReference type="InterPro" id="IPR051913">
    <property type="entry name" value="GH2_Domain-Containing"/>
</dbReference>
<keyword evidence="7" id="KW-1185">Reference proteome</keyword>
<dbReference type="InterPro" id="IPR006102">
    <property type="entry name" value="Ig-like_GH2"/>
</dbReference>
<evidence type="ECO:0000259" key="5">
    <source>
        <dbReference type="Pfam" id="PF02837"/>
    </source>
</evidence>
<evidence type="ECO:0000256" key="3">
    <source>
        <dbReference type="ARBA" id="ARBA00023295"/>
    </source>
</evidence>
<dbReference type="Gene3D" id="2.60.120.260">
    <property type="entry name" value="Galactose-binding domain-like"/>
    <property type="match status" value="1"/>
</dbReference>
<dbReference type="InterPro" id="IPR006104">
    <property type="entry name" value="Glyco_hydro_2_N"/>
</dbReference>
<dbReference type="SUPFAM" id="SSF49785">
    <property type="entry name" value="Galactose-binding domain-like"/>
    <property type="match status" value="1"/>
</dbReference>
<dbReference type="InterPro" id="IPR013783">
    <property type="entry name" value="Ig-like_fold"/>
</dbReference>
<dbReference type="Pfam" id="PF00703">
    <property type="entry name" value="Glyco_hydro_2"/>
    <property type="match status" value="1"/>
</dbReference>
<dbReference type="GO" id="GO:0016787">
    <property type="term" value="F:hydrolase activity"/>
    <property type="evidence" value="ECO:0007669"/>
    <property type="project" value="UniProtKB-KW"/>
</dbReference>
<dbReference type="InterPro" id="IPR017853">
    <property type="entry name" value="GH"/>
</dbReference>
<dbReference type="Gene3D" id="2.60.40.10">
    <property type="entry name" value="Immunoglobulins"/>
    <property type="match status" value="1"/>
</dbReference>
<dbReference type="SUPFAM" id="SSF51445">
    <property type="entry name" value="(Trans)glycosidases"/>
    <property type="match status" value="1"/>
</dbReference>
<sequence>MSTVPLDVPRPEYPRPQMVRPDWLTLNGPWQFEIDASDSGLERGLRERELAGTITVPFAPESELSGLGHTDFMEAVWYRRTVTIPAAWTGRRTLLHFGAVDHDATVWVNGVEVARHRGGFSPFTADLSAAARPGEQATIVVRARDSRHGPQARGKQSARYHNYECLYTRTTGIWQTVWLEPVPDVHLRRPRITPDVATSSFTVVTPLSGNRPGDTVRVTVSDGAGTAATATTRADVDLAPSLRVELPADRVRLWEPGDGFLYDVTIELLDASGAVTDTVDSYAGLRSIAIDGKRVLINGRPVFQRLVLDQGYYPDGLMTAPTDAALLRDIELSVQAGFNGARLHQKVFEERFLYHADRLGYLVWGEFGDWGAHDGREQRPSASFITQWLEVLERDVSHPSIIGWCPLNETRQPIHDRLTQLDDVTRGMFLATKLTDPTRPVIDASGYSHRVPETDIYDSHNYEQEPAEFAGQLSGLAKDEPYVNDESGQDISVPYRGQPYFVSEYGGIWWNPALAGTTQDAARVTSWGYGQRVRSEEEFHARFAGLTDALLDDPGMFGYCYTQLTDVFQEENGIYRFDRTTKLDVERVRAVQLRQAASERTSG</sequence>
<evidence type="ECO:0000259" key="4">
    <source>
        <dbReference type="Pfam" id="PF00703"/>
    </source>
</evidence>
<evidence type="ECO:0000256" key="2">
    <source>
        <dbReference type="ARBA" id="ARBA00022801"/>
    </source>
</evidence>
<comment type="similarity">
    <text evidence="1">Belongs to the glycosyl hydrolase 2 family.</text>
</comment>
<dbReference type="SUPFAM" id="SSF49303">
    <property type="entry name" value="beta-Galactosidase/glucuronidase domain"/>
    <property type="match status" value="1"/>
</dbReference>
<dbReference type="Pfam" id="PF02837">
    <property type="entry name" value="Glyco_hydro_2_N"/>
    <property type="match status" value="1"/>
</dbReference>
<gene>
    <name evidence="6" type="ORF">GCM10009733_100230</name>
</gene>